<comment type="caution">
    <text evidence="7">The sequence shown here is derived from an EMBL/GenBank/DDBJ whole genome shotgun (WGS) entry which is preliminary data.</text>
</comment>
<keyword evidence="2" id="KW-0808">Transferase</keyword>
<dbReference type="InterPro" id="IPR047588">
    <property type="entry name" value="eEF2K_a_kinase_dom"/>
</dbReference>
<evidence type="ECO:0000259" key="6">
    <source>
        <dbReference type="PROSITE" id="PS51158"/>
    </source>
</evidence>
<dbReference type="SUPFAM" id="SSF81901">
    <property type="entry name" value="HCP-like"/>
    <property type="match status" value="1"/>
</dbReference>
<dbReference type="SMART" id="SM00811">
    <property type="entry name" value="Alpha_kinase"/>
    <property type="match status" value="1"/>
</dbReference>
<keyword evidence="5" id="KW-0067">ATP-binding</keyword>
<evidence type="ECO:0000256" key="2">
    <source>
        <dbReference type="ARBA" id="ARBA00022679"/>
    </source>
</evidence>
<gene>
    <name evidence="7" type="ORF">AB6A40_006788</name>
</gene>
<dbReference type="Pfam" id="PF02816">
    <property type="entry name" value="Alpha_kinase"/>
    <property type="match status" value="1"/>
</dbReference>
<dbReference type="GO" id="GO:0005524">
    <property type="term" value="F:ATP binding"/>
    <property type="evidence" value="ECO:0007669"/>
    <property type="project" value="UniProtKB-KW"/>
</dbReference>
<dbReference type="InterPro" id="IPR051852">
    <property type="entry name" value="Alpha-type_PK"/>
</dbReference>
<dbReference type="Gene3D" id="3.20.200.10">
    <property type="entry name" value="MHCK/EF2 kinase"/>
    <property type="match status" value="1"/>
</dbReference>
<proteinExistence type="predicted"/>
<reference evidence="7 8" key="1">
    <citation type="submission" date="2024-08" db="EMBL/GenBank/DDBJ databases">
        <title>Gnathostoma spinigerum genome.</title>
        <authorList>
            <person name="Gonzalez-Bertolin B."/>
            <person name="Monzon S."/>
            <person name="Zaballos A."/>
            <person name="Jimenez P."/>
            <person name="Dekumyoy P."/>
            <person name="Varona S."/>
            <person name="Cuesta I."/>
            <person name="Sumanam S."/>
            <person name="Adisakwattana P."/>
            <person name="Gasser R.B."/>
            <person name="Hernandez-Gonzalez A."/>
            <person name="Young N.D."/>
            <person name="Perteguer M.J."/>
        </authorList>
    </citation>
    <scope>NUCLEOTIDE SEQUENCE [LARGE SCALE GENOMIC DNA]</scope>
    <source>
        <strain evidence="7">AL3</strain>
        <tissue evidence="7">Liver</tissue>
    </source>
</reference>
<dbReference type="InterPro" id="IPR011990">
    <property type="entry name" value="TPR-like_helical_dom_sf"/>
</dbReference>
<keyword evidence="3" id="KW-0547">Nucleotide-binding</keyword>
<accession>A0ABD6EPI5</accession>
<keyword evidence="1" id="KW-0723">Serine/threonine-protein kinase</keyword>
<name>A0ABD6EPI5_9BILA</name>
<dbReference type="GO" id="GO:0004674">
    <property type="term" value="F:protein serine/threonine kinase activity"/>
    <property type="evidence" value="ECO:0007669"/>
    <property type="project" value="UniProtKB-KW"/>
</dbReference>
<organism evidence="7 8">
    <name type="scientific">Gnathostoma spinigerum</name>
    <dbReference type="NCBI Taxonomy" id="75299"/>
    <lineage>
        <taxon>Eukaryota</taxon>
        <taxon>Metazoa</taxon>
        <taxon>Ecdysozoa</taxon>
        <taxon>Nematoda</taxon>
        <taxon>Chromadorea</taxon>
        <taxon>Rhabditida</taxon>
        <taxon>Spirurina</taxon>
        <taxon>Gnathostomatomorpha</taxon>
        <taxon>Gnathostomatoidea</taxon>
        <taxon>Gnathostomatidae</taxon>
        <taxon>Gnathostoma</taxon>
    </lineage>
</organism>
<dbReference type="AlphaFoldDB" id="A0ABD6EPI5"/>
<evidence type="ECO:0000256" key="1">
    <source>
        <dbReference type="ARBA" id="ARBA00022527"/>
    </source>
</evidence>
<dbReference type="InterPro" id="IPR004166">
    <property type="entry name" value="a-kinase_dom"/>
</dbReference>
<dbReference type="PANTHER" id="PTHR45992">
    <property type="entry name" value="EUKARYOTIC ELONGATION FACTOR 2 KINASE-RELATED"/>
    <property type="match status" value="1"/>
</dbReference>
<dbReference type="Proteomes" id="UP001608902">
    <property type="component" value="Unassembled WGS sequence"/>
</dbReference>
<dbReference type="Gene3D" id="3.30.200.20">
    <property type="entry name" value="Phosphorylase Kinase, domain 1"/>
    <property type="match status" value="2"/>
</dbReference>
<protein>
    <recommendedName>
        <fullName evidence="6">Alpha-type protein kinase domain-containing protein</fullName>
    </recommendedName>
</protein>
<feature type="domain" description="Alpha-type protein kinase" evidence="6">
    <location>
        <begin position="97"/>
        <end position="305"/>
    </location>
</feature>
<evidence type="ECO:0000313" key="7">
    <source>
        <dbReference type="EMBL" id="MFH4980079.1"/>
    </source>
</evidence>
<dbReference type="PANTHER" id="PTHR45992:SF2">
    <property type="entry name" value="EUKARYOTIC ELONGATION FACTOR 2 KINASE"/>
    <property type="match status" value="1"/>
</dbReference>
<dbReference type="SUPFAM" id="SSF56112">
    <property type="entry name" value="Protein kinase-like (PK-like)"/>
    <property type="match status" value="1"/>
</dbReference>
<dbReference type="InterPro" id="IPR011009">
    <property type="entry name" value="Kinase-like_dom_sf"/>
</dbReference>
<sequence length="723" mass="82203">MSESRCSSSEWNALVGLCDDNNLSEHDQKIALVSRMCDQVVPSKLNHHRSSSESGRICFLMQKWKHVAKRCTKIPLPDPWLAFNFGNLPVRKCIRHRYSSLCKEWKQDVVRVKLHPEPFARGAMRECYRLKKLSENCGDDWSHAFNYVAKKYVRNVDRTTVFEDVKLQMDSKLWAEEFNRHNPPKKIDIFQMSVLEFVDSEDHSLYHLEHFIEGEYVKYNSNSGYVTELARSTPQAFSHFTFERSGHQLIVVDIQGVDDLYTDPQIHTADGNGYGDGNLGTKGMALFFHSHLCNEICHNLCLTEFDLAPNEKFALENGFNIERIRDAGTKLTENSDLPDPCSSIISDSDKSAMECLRVRTISSQSGNLSRHCATVSDASSITYDDRECGPVSHGESCVCDLCLDKAMSQLYTKSSDHSDLAADEELDVEDSASRRAHSRYASSSSCCSSRHTRDNEQENFWAEVRKMSRPAGFLSKTELQQLIEFSRQTYTASTLGQIHLDLARYHELGRFSDHEMSSSDKRIISSTNEAVSLQDKTSVKELKYDRKSALFHLDVARRCGVLEAILTMAEMAYNMPHDLLKDVEIRDWWDVNDSNVEEFGLDLMETAADMGNRFAMLFIAEAYETGLHLGPTRSPSWPRSVEWYTRVATQPEAEVDGLDGSLIPPRYEILKKMAEMYRQGGCGLCQDFHRAYELFTEAAEAAMTDMHGKIASKLYELAEQCAS</sequence>
<evidence type="ECO:0000256" key="5">
    <source>
        <dbReference type="ARBA" id="ARBA00022840"/>
    </source>
</evidence>
<evidence type="ECO:0000313" key="8">
    <source>
        <dbReference type="Proteomes" id="UP001608902"/>
    </source>
</evidence>
<dbReference type="PROSITE" id="PS51158">
    <property type="entry name" value="ALPHA_KINASE"/>
    <property type="match status" value="1"/>
</dbReference>
<evidence type="ECO:0000256" key="3">
    <source>
        <dbReference type="ARBA" id="ARBA00022741"/>
    </source>
</evidence>
<dbReference type="EMBL" id="JBGFUD010005030">
    <property type="protein sequence ID" value="MFH4980079.1"/>
    <property type="molecule type" value="Genomic_DNA"/>
</dbReference>
<evidence type="ECO:0000256" key="4">
    <source>
        <dbReference type="ARBA" id="ARBA00022777"/>
    </source>
</evidence>
<dbReference type="CDD" id="cd16967">
    <property type="entry name" value="Alpha_kinase_eEF2K"/>
    <property type="match status" value="1"/>
</dbReference>
<dbReference type="FunFam" id="3.20.200.10:FF:000002">
    <property type="entry name" value="Eukaryotic elongation factor 2 kinase"/>
    <property type="match status" value="1"/>
</dbReference>
<keyword evidence="8" id="KW-1185">Reference proteome</keyword>
<dbReference type="Gene3D" id="1.25.40.10">
    <property type="entry name" value="Tetratricopeptide repeat domain"/>
    <property type="match status" value="1"/>
</dbReference>
<keyword evidence="4" id="KW-0418">Kinase</keyword>